<keyword evidence="1" id="KW-1133">Transmembrane helix</keyword>
<evidence type="ECO:0000313" key="2">
    <source>
        <dbReference type="EMBL" id="KAK2180791.1"/>
    </source>
</evidence>
<organism evidence="2 3">
    <name type="scientific">Ridgeia piscesae</name>
    <name type="common">Tubeworm</name>
    <dbReference type="NCBI Taxonomy" id="27915"/>
    <lineage>
        <taxon>Eukaryota</taxon>
        <taxon>Metazoa</taxon>
        <taxon>Spiralia</taxon>
        <taxon>Lophotrochozoa</taxon>
        <taxon>Annelida</taxon>
        <taxon>Polychaeta</taxon>
        <taxon>Sedentaria</taxon>
        <taxon>Canalipalpata</taxon>
        <taxon>Sabellida</taxon>
        <taxon>Siboglinidae</taxon>
        <taxon>Ridgeia</taxon>
    </lineage>
</organism>
<dbReference type="EMBL" id="JAODUO010000426">
    <property type="protein sequence ID" value="KAK2180791.1"/>
    <property type="molecule type" value="Genomic_DNA"/>
</dbReference>
<keyword evidence="3" id="KW-1185">Reference proteome</keyword>
<dbReference type="AlphaFoldDB" id="A0AAD9NU50"/>
<name>A0AAD9NU50_RIDPI</name>
<protein>
    <submittedName>
        <fullName evidence="2">Uncharacterized protein</fullName>
    </submittedName>
</protein>
<keyword evidence="1" id="KW-0472">Membrane</keyword>
<sequence>MSYIFQLGVYFCISIILWYCGGCVLLTMCTSEMVSCKVFVSEPASVCFTAAISVGKCDVHVYAKLLQITELGYFRLHCQSIFGCCHNLKSQYLCNLLVVM</sequence>
<dbReference type="Proteomes" id="UP001209878">
    <property type="component" value="Unassembled WGS sequence"/>
</dbReference>
<gene>
    <name evidence="2" type="ORF">NP493_426g05017</name>
</gene>
<accession>A0AAD9NU50</accession>
<proteinExistence type="predicted"/>
<keyword evidence="1" id="KW-0812">Transmembrane</keyword>
<evidence type="ECO:0000313" key="3">
    <source>
        <dbReference type="Proteomes" id="UP001209878"/>
    </source>
</evidence>
<comment type="caution">
    <text evidence="2">The sequence shown here is derived from an EMBL/GenBank/DDBJ whole genome shotgun (WGS) entry which is preliminary data.</text>
</comment>
<reference evidence="2" key="1">
    <citation type="journal article" date="2023" name="Mol. Biol. Evol.">
        <title>Third-Generation Sequencing Reveals the Adaptive Role of the Epigenome in Three Deep-Sea Polychaetes.</title>
        <authorList>
            <person name="Perez M."/>
            <person name="Aroh O."/>
            <person name="Sun Y."/>
            <person name="Lan Y."/>
            <person name="Juniper S.K."/>
            <person name="Young C.R."/>
            <person name="Angers B."/>
            <person name="Qian P.Y."/>
        </authorList>
    </citation>
    <scope>NUCLEOTIDE SEQUENCE</scope>
    <source>
        <strain evidence="2">R07B-5</strain>
    </source>
</reference>
<evidence type="ECO:0000256" key="1">
    <source>
        <dbReference type="SAM" id="Phobius"/>
    </source>
</evidence>
<feature type="transmembrane region" description="Helical" evidence="1">
    <location>
        <begin position="7"/>
        <end position="28"/>
    </location>
</feature>